<dbReference type="RefSeq" id="WP_102964271.1">
    <property type="nucleotide sequence ID" value="NZ_POSK01000014.1"/>
</dbReference>
<dbReference type="EMBL" id="POSK01000014">
    <property type="protein sequence ID" value="PNI02850.1"/>
    <property type="molecule type" value="Genomic_DNA"/>
</dbReference>
<dbReference type="SUPFAM" id="SSF54523">
    <property type="entry name" value="Pili subunits"/>
    <property type="match status" value="1"/>
</dbReference>
<dbReference type="Gene3D" id="3.30.700.10">
    <property type="entry name" value="Glycoprotein, Type 4 Pilin"/>
    <property type="match status" value="1"/>
</dbReference>
<dbReference type="OrthoDB" id="5918972at2"/>
<protein>
    <submittedName>
        <fullName evidence="1">MSHA biogenesis protein MshC</fullName>
    </submittedName>
</protein>
<dbReference type="InterPro" id="IPR045584">
    <property type="entry name" value="Pilin-like"/>
</dbReference>
<accession>A0A2J8HX47</accession>
<dbReference type="AlphaFoldDB" id="A0A2J8HX47"/>
<name>A0A2J8HX47_VIBDI</name>
<dbReference type="InterPro" id="IPR012902">
    <property type="entry name" value="N_methyl_site"/>
</dbReference>
<evidence type="ECO:0000313" key="1">
    <source>
        <dbReference type="EMBL" id="PNI02850.1"/>
    </source>
</evidence>
<reference evidence="1 2" key="1">
    <citation type="submission" date="2018-01" db="EMBL/GenBank/DDBJ databases">
        <title>Draft genome sequences of six Vibrio diazotrophicus strains isolated from deep-sea sediments of the Baltic Sea.</title>
        <authorList>
            <person name="Castillo D."/>
            <person name="Vandieken V."/>
            <person name="Chiang O."/>
            <person name="Middelboe M."/>
        </authorList>
    </citation>
    <scope>NUCLEOTIDE SEQUENCE [LARGE SCALE GENOMIC DNA]</scope>
    <source>
        <strain evidence="1 2">60.27F</strain>
    </source>
</reference>
<organism evidence="1 2">
    <name type="scientific">Vibrio diazotrophicus</name>
    <dbReference type="NCBI Taxonomy" id="685"/>
    <lineage>
        <taxon>Bacteria</taxon>
        <taxon>Pseudomonadati</taxon>
        <taxon>Pseudomonadota</taxon>
        <taxon>Gammaproteobacteria</taxon>
        <taxon>Vibrionales</taxon>
        <taxon>Vibrionaceae</taxon>
        <taxon>Vibrio</taxon>
    </lineage>
</organism>
<dbReference type="NCBIfam" id="TIGR02532">
    <property type="entry name" value="IV_pilin_GFxxxE"/>
    <property type="match status" value="1"/>
</dbReference>
<comment type="caution">
    <text evidence="1">The sequence shown here is derived from an EMBL/GenBank/DDBJ whole genome shotgun (WGS) entry which is preliminary data.</text>
</comment>
<proteinExistence type="predicted"/>
<dbReference type="Pfam" id="PF07963">
    <property type="entry name" value="N_methyl"/>
    <property type="match status" value="1"/>
</dbReference>
<sequence length="159" mass="16980">MQRHQQRMRGFTLVELIVVILLVSILSVYAASRFSGISSVSAFAAQEQIISIIRQIQIDRMQSNLSSTSANSDYALQITNHCIGSVQACSSANDDRRSDLLRNDELTFTSSPSLSVIEFSLLGNPLGGASNGVTINIASSANSTSLCLNSEGYVAKGSC</sequence>
<evidence type="ECO:0000313" key="2">
    <source>
        <dbReference type="Proteomes" id="UP000236449"/>
    </source>
</evidence>
<dbReference type="Proteomes" id="UP000236449">
    <property type="component" value="Unassembled WGS sequence"/>
</dbReference>
<gene>
    <name evidence="1" type="ORF">C1N32_17790</name>
</gene>